<comment type="caution">
    <text evidence="1">The sequence shown here is derived from an EMBL/GenBank/DDBJ whole genome shotgun (WGS) entry which is preliminary data.</text>
</comment>
<gene>
    <name evidence="1" type="ORF">CRG98_047214</name>
</gene>
<protein>
    <submittedName>
        <fullName evidence="1">Uncharacterized protein</fullName>
    </submittedName>
</protein>
<name>A0A2I0HL09_PUNGR</name>
<accession>A0A2I0HL09</accession>
<sequence length="134" mass="15586">MDWEKEGFARGISGKNVRALWMRRRPIPARRSFEATIFQFFYSLLPLKKLKKKREEWFQWAESRATEKKTERSRTGFIRLEELMMSSPLDEPRRGVGSAGMMEVVARGGAREAVETVAMEDRRAWSGGGSDRQR</sequence>
<dbReference type="EMBL" id="PGOL01007711">
    <property type="protein sequence ID" value="PKI32395.1"/>
    <property type="molecule type" value="Genomic_DNA"/>
</dbReference>
<keyword evidence="2" id="KW-1185">Reference proteome</keyword>
<organism evidence="1 2">
    <name type="scientific">Punica granatum</name>
    <name type="common">Pomegranate</name>
    <dbReference type="NCBI Taxonomy" id="22663"/>
    <lineage>
        <taxon>Eukaryota</taxon>
        <taxon>Viridiplantae</taxon>
        <taxon>Streptophyta</taxon>
        <taxon>Embryophyta</taxon>
        <taxon>Tracheophyta</taxon>
        <taxon>Spermatophyta</taxon>
        <taxon>Magnoliopsida</taxon>
        <taxon>eudicotyledons</taxon>
        <taxon>Gunneridae</taxon>
        <taxon>Pentapetalae</taxon>
        <taxon>rosids</taxon>
        <taxon>malvids</taxon>
        <taxon>Myrtales</taxon>
        <taxon>Lythraceae</taxon>
        <taxon>Punica</taxon>
    </lineage>
</organism>
<evidence type="ECO:0000313" key="2">
    <source>
        <dbReference type="Proteomes" id="UP000233551"/>
    </source>
</evidence>
<evidence type="ECO:0000313" key="1">
    <source>
        <dbReference type="EMBL" id="PKI32395.1"/>
    </source>
</evidence>
<dbReference type="Proteomes" id="UP000233551">
    <property type="component" value="Unassembled WGS sequence"/>
</dbReference>
<dbReference type="AlphaFoldDB" id="A0A2I0HL09"/>
<reference evidence="1 2" key="1">
    <citation type="submission" date="2017-11" db="EMBL/GenBank/DDBJ databases">
        <title>De-novo sequencing of pomegranate (Punica granatum L.) genome.</title>
        <authorList>
            <person name="Akparov Z."/>
            <person name="Amiraslanov A."/>
            <person name="Hajiyeva S."/>
            <person name="Abbasov M."/>
            <person name="Kaur K."/>
            <person name="Hamwieh A."/>
            <person name="Solovyev V."/>
            <person name="Salamov A."/>
            <person name="Braich B."/>
            <person name="Kosarev P."/>
            <person name="Mahmoud A."/>
            <person name="Hajiyev E."/>
            <person name="Babayeva S."/>
            <person name="Izzatullayeva V."/>
            <person name="Mammadov A."/>
            <person name="Mammadov A."/>
            <person name="Sharifova S."/>
            <person name="Ojaghi J."/>
            <person name="Eynullazada K."/>
            <person name="Bayramov B."/>
            <person name="Abdulazimova A."/>
            <person name="Shahmuradov I."/>
        </authorList>
    </citation>
    <scope>NUCLEOTIDE SEQUENCE [LARGE SCALE GENOMIC DNA]</scope>
    <source>
        <strain evidence="2">cv. AG2017</strain>
        <tissue evidence="1">Leaf</tissue>
    </source>
</reference>
<proteinExistence type="predicted"/>